<dbReference type="InterPro" id="IPR000477">
    <property type="entry name" value="RT_dom"/>
</dbReference>
<dbReference type="GeneID" id="105841605"/>
<dbReference type="PANTHER" id="PTHR47027">
    <property type="entry name" value="REVERSE TRANSCRIPTASE DOMAIN-CONTAINING PROTEIN"/>
    <property type="match status" value="1"/>
</dbReference>
<dbReference type="PROSITE" id="PS50878">
    <property type="entry name" value="RT_POL"/>
    <property type="match status" value="1"/>
</dbReference>
<dbReference type="SUPFAM" id="SSF56672">
    <property type="entry name" value="DNA/RNA polymerases"/>
    <property type="match status" value="1"/>
</dbReference>
<reference evidence="4" key="1">
    <citation type="journal article" date="2008" name="Insect Biochem. Mol. Biol.">
        <title>The genome of a lepidopteran model insect, the silkworm Bombyx mori.</title>
        <authorList>
            <consortium name="International Silkworm Genome Consortium"/>
        </authorList>
    </citation>
    <scope>NUCLEOTIDE SEQUENCE [LARGE SCALE GENOMIC DNA]</scope>
    <source>
        <strain evidence="4">p50T</strain>
    </source>
</reference>
<evidence type="ECO:0000313" key="3">
    <source>
        <dbReference type="EnsemblMetazoa" id="XP_037871377.1"/>
    </source>
</evidence>
<evidence type="ECO:0000313" key="4">
    <source>
        <dbReference type="Proteomes" id="UP000005204"/>
    </source>
</evidence>
<dbReference type="Gene3D" id="3.60.10.10">
    <property type="entry name" value="Endonuclease/exonuclease/phosphatase"/>
    <property type="match status" value="1"/>
</dbReference>
<dbReference type="EnsemblMetazoa" id="XM_038015449.1">
    <property type="protein sequence ID" value="XP_037871377.1"/>
    <property type="gene ID" value="LOC105841605"/>
</dbReference>
<evidence type="ECO:0000256" key="1">
    <source>
        <dbReference type="SAM" id="MobiDB-lite"/>
    </source>
</evidence>
<dbReference type="Gene3D" id="3.30.70.270">
    <property type="match status" value="1"/>
</dbReference>
<dbReference type="InterPro" id="IPR005135">
    <property type="entry name" value="Endo/exonuclease/phosphatase"/>
</dbReference>
<dbReference type="GO" id="GO:0003824">
    <property type="term" value="F:catalytic activity"/>
    <property type="evidence" value="ECO:0007669"/>
    <property type="project" value="InterPro"/>
</dbReference>
<feature type="compositionally biased region" description="Polar residues" evidence="1">
    <location>
        <begin position="14"/>
        <end position="38"/>
    </location>
</feature>
<dbReference type="PANTHER" id="PTHR47027:SF20">
    <property type="entry name" value="REVERSE TRANSCRIPTASE-LIKE PROTEIN WITH RNA-DIRECTED DNA POLYMERASE DOMAIN"/>
    <property type="match status" value="1"/>
</dbReference>
<feature type="domain" description="Reverse transcriptase" evidence="2">
    <location>
        <begin position="606"/>
        <end position="871"/>
    </location>
</feature>
<organism evidence="3 4">
    <name type="scientific">Bombyx mori</name>
    <name type="common">Silk moth</name>
    <dbReference type="NCBI Taxonomy" id="7091"/>
    <lineage>
        <taxon>Eukaryota</taxon>
        <taxon>Metazoa</taxon>
        <taxon>Ecdysozoa</taxon>
        <taxon>Arthropoda</taxon>
        <taxon>Hexapoda</taxon>
        <taxon>Insecta</taxon>
        <taxon>Pterygota</taxon>
        <taxon>Neoptera</taxon>
        <taxon>Endopterygota</taxon>
        <taxon>Lepidoptera</taxon>
        <taxon>Glossata</taxon>
        <taxon>Ditrysia</taxon>
        <taxon>Bombycoidea</taxon>
        <taxon>Bombycidae</taxon>
        <taxon>Bombycinae</taxon>
        <taxon>Bombyx</taxon>
    </lineage>
</organism>
<dbReference type="Pfam" id="PF03372">
    <property type="entry name" value="Exo_endo_phos"/>
    <property type="match status" value="1"/>
</dbReference>
<proteinExistence type="predicted"/>
<sequence length="1064" mass="124156">MLFNTYDRDHTPFQKKTQTKTNTPSRTGGLQPTTTNNPSQHLFELQLNTSQLKQQNQILPRRLVTEGGLDHHPLTIKQKLDTATPNIRSTPSRLVGDRNHNPPITQEINCENSYTKSKIYIAALNVLTLKNDESLTELVYALKQIKWDIVGLSEVRRMGERIISHPDFLLYHIGTTPGQYGVGFIIKKYLTNYVESFIGVSERIALMNLKLPGYKDPWTIIQVYSPTEQSDTVSIESFYLDLNKTIQDYAYKNLVVIGDFNGQIGERQPEEDTVLGPFVYGKKARSRNGERLVNFAQENGLRILNTVFKKKESKMWTWSSPDGKTKNQIDFIMSNKSRYFSNMKVISNFNFNTNHRIIRAELTTTPPKNSRPRNNMMNTKPTKYQISQIANSVMTKLIDYKKETTNMEVQEKYDWLEGAIKAAIQQGTNNKDLSNKWMTTKTINLLKQRANLIKEKNSNDNRKQIAKLSKEIKESIRKDRTQKRMETIERHILQTGGIKKAHKELSNKKDWIVQMKDSNSLKENRRQGILGIARSYYKKLYENNIEEKEIELLEFSSVPSIIQDEIEFAIETQRDNKAPGPDRISNEVLKQAKQTITPILKEIFNDIINTETIPQQWTKSNIILLYKKGDQYDIGNYRPISLMSNLYKIFAKILLKRMEGKLDEQQPIEQAGFRRNYSVLDHIHAVRQIIEKYTEYQLIYYLAFVDYTKAFDSLIHANIWEALREQGIEQKYIRLIRNVYKNSSACIQLEKKGDSFKIQKGVRQGDPLSPKLFSSVLEMIFRSLDWENLGLNIDGRTLTHLRFADDIVLFAKTPGDLNRMLNELASESEKVGLKLNPEKTKVMTNGTKSSINVGKSEITYVEEYIYLGQLISPKDNINKEIKRRIANSWKRYWDLREIMKDKNLHIGTKGKLFNVCILPILMYGSQTWALTKNITNRIAICQRAMERSMIGVKRKDKIRNTNIRKNTKTQDVTLKIKRLKWKWAGHMVRGKEKWSKITTHWYPREGKRKRGRQQKRWDDDIRQVAGITWSRVARERSEWSRLEEAFANWQTDLQRVNKHQIHQF</sequence>
<protein>
    <recommendedName>
        <fullName evidence="2">Reverse transcriptase domain-containing protein</fullName>
    </recommendedName>
</protein>
<feature type="compositionally biased region" description="Basic and acidic residues" evidence="1">
    <location>
        <begin position="1"/>
        <end position="12"/>
    </location>
</feature>
<evidence type="ECO:0000259" key="2">
    <source>
        <dbReference type="PROSITE" id="PS50878"/>
    </source>
</evidence>
<dbReference type="KEGG" id="bmor:105841605"/>
<reference evidence="3" key="2">
    <citation type="submission" date="2022-06" db="UniProtKB">
        <authorList>
            <consortium name="EnsemblMetazoa"/>
        </authorList>
    </citation>
    <scope>IDENTIFICATION</scope>
    <source>
        <strain evidence="3">p50T (Dazao)</strain>
    </source>
</reference>
<dbReference type="GO" id="GO:0071897">
    <property type="term" value="P:DNA biosynthetic process"/>
    <property type="evidence" value="ECO:0007669"/>
    <property type="project" value="UniProtKB-ARBA"/>
</dbReference>
<dbReference type="CDD" id="cd01650">
    <property type="entry name" value="RT_nLTR_like"/>
    <property type="match status" value="1"/>
</dbReference>
<name>A0A8R2R1N8_BOMMO</name>
<dbReference type="Pfam" id="PF00078">
    <property type="entry name" value="RVT_1"/>
    <property type="match status" value="1"/>
</dbReference>
<dbReference type="RefSeq" id="XP_037871377.1">
    <property type="nucleotide sequence ID" value="XM_038015449.2"/>
</dbReference>
<keyword evidence="4" id="KW-1185">Reference proteome</keyword>
<dbReference type="Proteomes" id="UP000005204">
    <property type="component" value="Unassembled WGS sequence"/>
</dbReference>
<dbReference type="InterPro" id="IPR043502">
    <property type="entry name" value="DNA/RNA_pol_sf"/>
</dbReference>
<accession>A0A8R2R1N8</accession>
<dbReference type="InterPro" id="IPR043128">
    <property type="entry name" value="Rev_trsase/Diguanyl_cyclase"/>
</dbReference>
<dbReference type="SUPFAM" id="SSF56219">
    <property type="entry name" value="DNase I-like"/>
    <property type="match status" value="1"/>
</dbReference>
<feature type="region of interest" description="Disordered" evidence="1">
    <location>
        <begin position="1"/>
        <end position="38"/>
    </location>
</feature>
<dbReference type="AlphaFoldDB" id="A0A8R2R1N8"/>
<dbReference type="InterPro" id="IPR036691">
    <property type="entry name" value="Endo/exonu/phosph_ase_sf"/>
</dbReference>